<dbReference type="Proteomes" id="UP000324133">
    <property type="component" value="Unassembled WGS sequence"/>
</dbReference>
<organism evidence="2 3">
    <name type="scientific">Rufibacter hautae</name>
    <dbReference type="NCBI Taxonomy" id="2595005"/>
    <lineage>
        <taxon>Bacteria</taxon>
        <taxon>Pseudomonadati</taxon>
        <taxon>Bacteroidota</taxon>
        <taxon>Cytophagia</taxon>
        <taxon>Cytophagales</taxon>
        <taxon>Hymenobacteraceae</taxon>
        <taxon>Rufibacter</taxon>
    </lineage>
</organism>
<accession>A0A5B6TC84</accession>
<comment type="caution">
    <text evidence="2">The sequence shown here is derived from an EMBL/GenBank/DDBJ whole genome shotgun (WGS) entry which is preliminary data.</text>
</comment>
<dbReference type="AlphaFoldDB" id="A0A5B6TC84"/>
<evidence type="ECO:0000313" key="2">
    <source>
        <dbReference type="EMBL" id="KAA3436634.1"/>
    </source>
</evidence>
<dbReference type="RefSeq" id="WP_149092575.1">
    <property type="nucleotide sequence ID" value="NZ_VKKY01000003.1"/>
</dbReference>
<feature type="compositionally biased region" description="Low complexity" evidence="1">
    <location>
        <begin position="1"/>
        <end position="19"/>
    </location>
</feature>
<evidence type="ECO:0000256" key="1">
    <source>
        <dbReference type="SAM" id="MobiDB-lite"/>
    </source>
</evidence>
<dbReference type="EMBL" id="VKKY01000003">
    <property type="protein sequence ID" value="KAA3436634.1"/>
    <property type="molecule type" value="Genomic_DNA"/>
</dbReference>
<feature type="compositionally biased region" description="Basic and acidic residues" evidence="1">
    <location>
        <begin position="22"/>
        <end position="41"/>
    </location>
</feature>
<keyword evidence="3" id="KW-1185">Reference proteome</keyword>
<feature type="region of interest" description="Disordered" evidence="1">
    <location>
        <begin position="1"/>
        <end position="84"/>
    </location>
</feature>
<reference evidence="2 3" key="1">
    <citation type="submission" date="2019-07" db="EMBL/GenBank/DDBJ databases">
        <title>Rufibacter sp. nov., isolated from lake sediment.</title>
        <authorList>
            <person name="Qu J.-H."/>
        </authorList>
    </citation>
    <scope>NUCLEOTIDE SEQUENCE [LARGE SCALE GENOMIC DNA]</scope>
    <source>
        <strain evidence="2 3">NBS58-1</strain>
    </source>
</reference>
<name>A0A5B6TC84_9BACT</name>
<protein>
    <submittedName>
        <fullName evidence="2">Uncharacterized protein</fullName>
    </submittedName>
</protein>
<dbReference type="OrthoDB" id="894350at2"/>
<evidence type="ECO:0000313" key="3">
    <source>
        <dbReference type="Proteomes" id="UP000324133"/>
    </source>
</evidence>
<sequence>MPDKANNPANQEENNNSANRMEQGKQSEHQRQDISDHDSYRRNVTGYDASKQDENFSGTEKAGGGNTIDERDTNDGDSNQENNY</sequence>
<gene>
    <name evidence="2" type="ORF">FOA19_19820</name>
</gene>
<proteinExistence type="predicted"/>